<dbReference type="GO" id="GO:0008270">
    <property type="term" value="F:zinc ion binding"/>
    <property type="evidence" value="ECO:0007669"/>
    <property type="project" value="UniProtKB-KW"/>
</dbReference>
<feature type="compositionally biased region" description="Gly residues" evidence="10">
    <location>
        <begin position="148"/>
        <end position="173"/>
    </location>
</feature>
<dbReference type="Proteomes" id="UP000650467">
    <property type="component" value="Unassembled WGS sequence"/>
</dbReference>
<feature type="compositionally biased region" description="Low complexity" evidence="10">
    <location>
        <begin position="215"/>
        <end position="231"/>
    </location>
</feature>
<keyword evidence="6 9" id="KW-0863">Zinc-finger</keyword>
<dbReference type="EMBL" id="JAEHOC010000001">
    <property type="protein sequence ID" value="KAG2445412.1"/>
    <property type="molecule type" value="Genomic_DNA"/>
</dbReference>
<evidence type="ECO:0000313" key="12">
    <source>
        <dbReference type="EMBL" id="KAG2445412.1"/>
    </source>
</evidence>
<evidence type="ECO:0000256" key="1">
    <source>
        <dbReference type="ARBA" id="ARBA00000900"/>
    </source>
</evidence>
<keyword evidence="13" id="KW-1185">Reference proteome</keyword>
<feature type="region of interest" description="Disordered" evidence="10">
    <location>
        <begin position="148"/>
        <end position="242"/>
    </location>
</feature>
<comment type="catalytic activity">
    <reaction evidence="1">
        <text>S-ubiquitinyl-[E2 ubiquitin-conjugating enzyme]-L-cysteine + [acceptor protein]-L-lysine = [E2 ubiquitin-conjugating enzyme]-L-cysteine + N(6)-ubiquitinyl-[acceptor protein]-L-lysine.</text>
        <dbReference type="EC" id="2.3.2.27"/>
    </reaction>
</comment>
<dbReference type="GO" id="GO:0061630">
    <property type="term" value="F:ubiquitin protein ligase activity"/>
    <property type="evidence" value="ECO:0007669"/>
    <property type="project" value="UniProtKB-EC"/>
</dbReference>
<dbReference type="SUPFAM" id="SSF57850">
    <property type="entry name" value="RING/U-box"/>
    <property type="match status" value="1"/>
</dbReference>
<feature type="compositionally biased region" description="Basic and acidic residues" evidence="10">
    <location>
        <begin position="193"/>
        <end position="203"/>
    </location>
</feature>
<comment type="pathway">
    <text evidence="2">Protein modification; protein ubiquitination.</text>
</comment>
<evidence type="ECO:0000256" key="9">
    <source>
        <dbReference type="PROSITE-ProRule" id="PRU00175"/>
    </source>
</evidence>
<dbReference type="InterPro" id="IPR001841">
    <property type="entry name" value="Znf_RING"/>
</dbReference>
<evidence type="ECO:0000256" key="10">
    <source>
        <dbReference type="SAM" id="MobiDB-lite"/>
    </source>
</evidence>
<dbReference type="OrthoDB" id="8062037at2759"/>
<evidence type="ECO:0000256" key="4">
    <source>
        <dbReference type="ARBA" id="ARBA00022679"/>
    </source>
</evidence>
<dbReference type="SMART" id="SM00184">
    <property type="entry name" value="RING"/>
    <property type="match status" value="1"/>
</dbReference>
<feature type="compositionally biased region" description="Low complexity" evidence="10">
    <location>
        <begin position="104"/>
        <end position="118"/>
    </location>
</feature>
<dbReference type="AlphaFoldDB" id="A0A835WDI4"/>
<feature type="region of interest" description="Disordered" evidence="10">
    <location>
        <begin position="65"/>
        <end position="129"/>
    </location>
</feature>
<evidence type="ECO:0000256" key="6">
    <source>
        <dbReference type="ARBA" id="ARBA00022771"/>
    </source>
</evidence>
<dbReference type="PANTHER" id="PTHR46463">
    <property type="entry name" value="ZINC FINGER, RING/FYVE/PHD-TYPE"/>
    <property type="match status" value="1"/>
</dbReference>
<keyword evidence="8" id="KW-0862">Zinc</keyword>
<dbReference type="PROSITE" id="PS50089">
    <property type="entry name" value="ZF_RING_2"/>
    <property type="match status" value="1"/>
</dbReference>
<evidence type="ECO:0000259" key="11">
    <source>
        <dbReference type="PROSITE" id="PS50089"/>
    </source>
</evidence>
<evidence type="ECO:0000313" key="13">
    <source>
        <dbReference type="Proteomes" id="UP000650467"/>
    </source>
</evidence>
<feature type="domain" description="RING-type" evidence="11">
    <location>
        <begin position="252"/>
        <end position="293"/>
    </location>
</feature>
<comment type="caution">
    <text evidence="12">The sequence shown here is derived from an EMBL/GenBank/DDBJ whole genome shotgun (WGS) entry which is preliminary data.</text>
</comment>
<dbReference type="Pfam" id="PF12678">
    <property type="entry name" value="zf-rbx1"/>
    <property type="match status" value="1"/>
</dbReference>
<keyword evidence="7" id="KW-0833">Ubl conjugation pathway</keyword>
<dbReference type="InterPro" id="IPR013083">
    <property type="entry name" value="Znf_RING/FYVE/PHD"/>
</dbReference>
<dbReference type="CDD" id="cd23116">
    <property type="entry name" value="RING-H2_AIRP1-like"/>
    <property type="match status" value="1"/>
</dbReference>
<dbReference type="Gene3D" id="3.30.40.10">
    <property type="entry name" value="Zinc/RING finger domain, C3HC4 (zinc finger)"/>
    <property type="match status" value="1"/>
</dbReference>
<gene>
    <name evidence="12" type="ORF">HXX76_000034</name>
</gene>
<reference evidence="12" key="1">
    <citation type="journal article" date="2020" name="bioRxiv">
        <title>Comparative genomics of Chlamydomonas.</title>
        <authorList>
            <person name="Craig R.J."/>
            <person name="Hasan A.R."/>
            <person name="Ness R.W."/>
            <person name="Keightley P.D."/>
        </authorList>
    </citation>
    <scope>NUCLEOTIDE SEQUENCE</scope>
    <source>
        <strain evidence="12">SAG 7.73</strain>
    </source>
</reference>
<dbReference type="PANTHER" id="PTHR46463:SF10">
    <property type="entry name" value="OS01G0926200 PROTEIN"/>
    <property type="match status" value="1"/>
</dbReference>
<evidence type="ECO:0000256" key="7">
    <source>
        <dbReference type="ARBA" id="ARBA00022786"/>
    </source>
</evidence>
<keyword evidence="5" id="KW-0479">Metal-binding</keyword>
<organism evidence="12 13">
    <name type="scientific">Chlamydomonas incerta</name>
    <dbReference type="NCBI Taxonomy" id="51695"/>
    <lineage>
        <taxon>Eukaryota</taxon>
        <taxon>Viridiplantae</taxon>
        <taxon>Chlorophyta</taxon>
        <taxon>core chlorophytes</taxon>
        <taxon>Chlorophyceae</taxon>
        <taxon>CS clade</taxon>
        <taxon>Chlamydomonadales</taxon>
        <taxon>Chlamydomonadaceae</taxon>
        <taxon>Chlamydomonas</taxon>
    </lineage>
</organism>
<feature type="region of interest" description="Disordered" evidence="10">
    <location>
        <begin position="27"/>
        <end position="46"/>
    </location>
</feature>
<evidence type="ECO:0000256" key="3">
    <source>
        <dbReference type="ARBA" id="ARBA00012483"/>
    </source>
</evidence>
<dbReference type="EC" id="2.3.2.27" evidence="3"/>
<proteinExistence type="predicted"/>
<evidence type="ECO:0000256" key="8">
    <source>
        <dbReference type="ARBA" id="ARBA00022833"/>
    </source>
</evidence>
<evidence type="ECO:0000256" key="2">
    <source>
        <dbReference type="ARBA" id="ARBA00004906"/>
    </source>
</evidence>
<accession>A0A835WDI4</accession>
<sequence>MPASTTGVDPPGCCTRLLKRLCRCFGDSSDSETESNSRTGRSELYQYEAPAATASAGAAQLQHVQRPAAVYEDEADPGGPLLPKTTESSALVPPVRPGHSRNNSSASATAAAAAASASHGGGPDLHSSLTKRLSGTLGLGDHVLGAPAGGLGSGPGSAGRPGIGGGIGGGGGAAHRRTASQGDAKRQQWAASGKEHAHQHSADAHAPVHPHPHVHTPAGAAAACDSPGAPSTAAGRPGAVFGPVQDEDDDFCPTCLEAYTTENPKIFTECGHHFHMPCIYAWLERKDTCPMCESPMQAPGLM</sequence>
<keyword evidence="4" id="KW-0808">Transferase</keyword>
<protein>
    <recommendedName>
        <fullName evidence="3">RING-type E3 ubiquitin transferase</fullName>
        <ecNumber evidence="3">2.3.2.27</ecNumber>
    </recommendedName>
</protein>
<evidence type="ECO:0000256" key="5">
    <source>
        <dbReference type="ARBA" id="ARBA00022723"/>
    </source>
</evidence>
<name>A0A835WDI4_CHLIN</name>
<dbReference type="InterPro" id="IPR024766">
    <property type="entry name" value="Znf_RING_H2"/>
</dbReference>